<organism evidence="3 4">
    <name type="scientific">Tepidamorphus gemmatus</name>
    <dbReference type="NCBI Taxonomy" id="747076"/>
    <lineage>
        <taxon>Bacteria</taxon>
        <taxon>Pseudomonadati</taxon>
        <taxon>Pseudomonadota</taxon>
        <taxon>Alphaproteobacteria</taxon>
        <taxon>Hyphomicrobiales</taxon>
        <taxon>Tepidamorphaceae</taxon>
        <taxon>Tepidamorphus</taxon>
    </lineage>
</organism>
<evidence type="ECO:0000256" key="1">
    <source>
        <dbReference type="SAM" id="Phobius"/>
    </source>
</evidence>
<dbReference type="Proteomes" id="UP000295678">
    <property type="component" value="Unassembled WGS sequence"/>
</dbReference>
<keyword evidence="1" id="KW-0472">Membrane</keyword>
<feature type="transmembrane region" description="Helical" evidence="1">
    <location>
        <begin position="20"/>
        <end position="43"/>
    </location>
</feature>
<name>A0A4R3MEE5_9HYPH</name>
<comment type="caution">
    <text evidence="3">The sequence shown here is derived from an EMBL/GenBank/DDBJ whole genome shotgun (WGS) entry which is preliminary data.</text>
</comment>
<feature type="domain" description="EamA" evidence="2">
    <location>
        <begin position="23"/>
        <end position="153"/>
    </location>
</feature>
<dbReference type="SUPFAM" id="SSF103481">
    <property type="entry name" value="Multidrug resistance efflux transporter EmrE"/>
    <property type="match status" value="2"/>
</dbReference>
<feature type="transmembrane region" description="Helical" evidence="1">
    <location>
        <begin position="256"/>
        <end position="274"/>
    </location>
</feature>
<dbReference type="InterPro" id="IPR000620">
    <property type="entry name" value="EamA_dom"/>
</dbReference>
<keyword evidence="1" id="KW-1133">Transmembrane helix</keyword>
<dbReference type="RefSeq" id="WP_132806000.1">
    <property type="nucleotide sequence ID" value="NZ_SMAK01000003.1"/>
</dbReference>
<dbReference type="GO" id="GO:0016020">
    <property type="term" value="C:membrane"/>
    <property type="evidence" value="ECO:0007669"/>
    <property type="project" value="InterPro"/>
</dbReference>
<accession>A0A4R3MEE5</accession>
<feature type="transmembrane region" description="Helical" evidence="1">
    <location>
        <begin position="81"/>
        <end position="100"/>
    </location>
</feature>
<feature type="transmembrane region" description="Helical" evidence="1">
    <location>
        <begin position="280"/>
        <end position="298"/>
    </location>
</feature>
<dbReference type="AlphaFoldDB" id="A0A4R3MEE5"/>
<feature type="domain" description="EamA" evidence="2">
    <location>
        <begin position="166"/>
        <end position="296"/>
    </location>
</feature>
<protein>
    <submittedName>
        <fullName evidence="3">EamA domain-containing membrane protein RarD</fullName>
    </submittedName>
</protein>
<dbReference type="Pfam" id="PF00892">
    <property type="entry name" value="EamA"/>
    <property type="match status" value="2"/>
</dbReference>
<dbReference type="PANTHER" id="PTHR22911">
    <property type="entry name" value="ACYL-MALONYL CONDENSING ENZYME-RELATED"/>
    <property type="match status" value="1"/>
</dbReference>
<evidence type="ECO:0000313" key="4">
    <source>
        <dbReference type="Proteomes" id="UP000295678"/>
    </source>
</evidence>
<sequence>MDAAPTTATARTPADAGRRLRATLIGFTAVLMWSLLALFTAASGAVPPFQLAAMCFLIGGSIGLVRWIAVPAARASLRQPAAVWALGIGGLFGYHFFYFTALRNAPAVEAGLIAYLWPLLIVLFSALLPGERLRPHHVAGGLLGLAGAALIVTKGRGFELEARYALGYAAALVCALTWSAYSVASRRFAAVPTDVVTGFCLATAALSAVCHLALETTVWPADVREWLAVAALGLLPVGAAFYVWDYGVKHGDIQVLGASSYAAPLLSTGILIAAGFAEPSWLILVACLLITGGAALAAKDMIRRPRG</sequence>
<feature type="transmembrane region" description="Helical" evidence="1">
    <location>
        <begin position="226"/>
        <end position="244"/>
    </location>
</feature>
<feature type="transmembrane region" description="Helical" evidence="1">
    <location>
        <begin position="195"/>
        <end position="214"/>
    </location>
</feature>
<dbReference type="EMBL" id="SMAK01000003">
    <property type="protein sequence ID" value="TCT11861.1"/>
    <property type="molecule type" value="Genomic_DNA"/>
</dbReference>
<feature type="transmembrane region" description="Helical" evidence="1">
    <location>
        <begin position="165"/>
        <end position="183"/>
    </location>
</feature>
<proteinExistence type="predicted"/>
<gene>
    <name evidence="3" type="ORF">EDC22_103174</name>
</gene>
<feature type="transmembrane region" description="Helical" evidence="1">
    <location>
        <begin position="137"/>
        <end position="153"/>
    </location>
</feature>
<evidence type="ECO:0000313" key="3">
    <source>
        <dbReference type="EMBL" id="TCT11861.1"/>
    </source>
</evidence>
<dbReference type="InterPro" id="IPR037185">
    <property type="entry name" value="EmrE-like"/>
</dbReference>
<keyword evidence="4" id="KW-1185">Reference proteome</keyword>
<feature type="transmembrane region" description="Helical" evidence="1">
    <location>
        <begin position="49"/>
        <end position="69"/>
    </location>
</feature>
<dbReference type="PANTHER" id="PTHR22911:SF76">
    <property type="entry name" value="EAMA DOMAIN-CONTAINING PROTEIN"/>
    <property type="match status" value="1"/>
</dbReference>
<dbReference type="OrthoDB" id="9795732at2"/>
<feature type="transmembrane region" description="Helical" evidence="1">
    <location>
        <begin position="112"/>
        <end position="130"/>
    </location>
</feature>
<keyword evidence="1" id="KW-0812">Transmembrane</keyword>
<evidence type="ECO:0000259" key="2">
    <source>
        <dbReference type="Pfam" id="PF00892"/>
    </source>
</evidence>
<reference evidence="3 4" key="1">
    <citation type="submission" date="2019-03" db="EMBL/GenBank/DDBJ databases">
        <title>Genomic Encyclopedia of Type Strains, Phase IV (KMG-IV): sequencing the most valuable type-strain genomes for metagenomic binning, comparative biology and taxonomic classification.</title>
        <authorList>
            <person name="Goeker M."/>
        </authorList>
    </citation>
    <scope>NUCLEOTIDE SEQUENCE [LARGE SCALE GENOMIC DNA]</scope>
    <source>
        <strain evidence="3 4">DSM 19345</strain>
    </source>
</reference>